<accession>A0A822VCE8</accession>
<dbReference type="RefSeq" id="WP_060723553.1">
    <property type="nucleotide sequence ID" value="NZ_LMVK01000008.1"/>
</dbReference>
<feature type="signal peptide" evidence="1">
    <location>
        <begin position="1"/>
        <end position="27"/>
    </location>
</feature>
<dbReference type="Gene3D" id="3.40.190.10">
    <property type="entry name" value="Periplasmic binding protein-like II"/>
    <property type="match status" value="2"/>
</dbReference>
<feature type="domain" description="SsuA/THI5-like" evidence="2">
    <location>
        <begin position="43"/>
        <end position="246"/>
    </location>
</feature>
<evidence type="ECO:0000259" key="2">
    <source>
        <dbReference type="Pfam" id="PF09084"/>
    </source>
</evidence>
<dbReference type="PANTHER" id="PTHR31528">
    <property type="entry name" value="4-AMINO-5-HYDROXYMETHYL-2-METHYLPYRIMIDINE PHOSPHATE SYNTHASE THI11-RELATED"/>
    <property type="match status" value="1"/>
</dbReference>
<evidence type="ECO:0000313" key="3">
    <source>
        <dbReference type="EMBL" id="CVI25165.1"/>
    </source>
</evidence>
<dbReference type="PANTHER" id="PTHR31528:SF15">
    <property type="entry name" value="RIBOFLAVIN-BINDING PROTEIN RIBY"/>
    <property type="match status" value="1"/>
</dbReference>
<gene>
    <name evidence="3" type="ORF">AGR4A_pAt20037</name>
</gene>
<dbReference type="EMBL" id="FCNL01000041">
    <property type="protein sequence ID" value="CVI25165.1"/>
    <property type="molecule type" value="Genomic_DNA"/>
</dbReference>
<sequence length="334" mass="35806">MFKISSTAAAGLIAVFISPLVAMTASAADKVILQIDGAAAPFYAPLYAGVENGIFEKNGIKVEFIYAAAADILTNIAAGNVDFGFPNGDAVVAAAANGLPVKVIHTTYQRGIGALLAKEESGIRSYRDLKGKRVAVTSLASPNYLQLQVGLQRAGLTLDDVEVEVVATGAIIQSLQADQVDAIVFSELRKYNLEADGTKVSMILSNDFLPSFGNVVVTSDRKLSENADLARRFTTAITQSYQWVIDGHVSEAIDIALEKYAPTWPREQKPILTTAFEQTFVPSVWQSTLTREKGLGAADMAGWQKNADILAQYKVIDSPPKAANFVIDPYTIGQ</sequence>
<organism evidence="3 4">
    <name type="scientific">Agrobacterium tumefaciens str. B6</name>
    <dbReference type="NCBI Taxonomy" id="1183423"/>
    <lineage>
        <taxon>Bacteria</taxon>
        <taxon>Pseudomonadati</taxon>
        <taxon>Pseudomonadota</taxon>
        <taxon>Alphaproteobacteria</taxon>
        <taxon>Hyphomicrobiales</taxon>
        <taxon>Rhizobiaceae</taxon>
        <taxon>Rhizobium/Agrobacterium group</taxon>
        <taxon>Agrobacterium</taxon>
        <taxon>Agrobacterium tumefaciens complex</taxon>
    </lineage>
</organism>
<comment type="caution">
    <text evidence="3">The sequence shown here is derived from an EMBL/GenBank/DDBJ whole genome shotgun (WGS) entry which is preliminary data.</text>
</comment>
<dbReference type="AlphaFoldDB" id="A0A822VCE8"/>
<evidence type="ECO:0000313" key="4">
    <source>
        <dbReference type="Proteomes" id="UP000192074"/>
    </source>
</evidence>
<dbReference type="GO" id="GO:0009228">
    <property type="term" value="P:thiamine biosynthetic process"/>
    <property type="evidence" value="ECO:0007669"/>
    <property type="project" value="InterPro"/>
</dbReference>
<dbReference type="Proteomes" id="UP000192074">
    <property type="component" value="Unassembled WGS sequence"/>
</dbReference>
<dbReference type="InterPro" id="IPR015168">
    <property type="entry name" value="SsuA/THI5"/>
</dbReference>
<dbReference type="InterPro" id="IPR027939">
    <property type="entry name" value="NMT1/THI5"/>
</dbReference>
<dbReference type="SUPFAM" id="SSF53850">
    <property type="entry name" value="Periplasmic binding protein-like II"/>
    <property type="match status" value="1"/>
</dbReference>
<reference evidence="3 4" key="1">
    <citation type="submission" date="2016-01" db="EMBL/GenBank/DDBJ databases">
        <authorList>
            <person name="Regsiter A."/>
            <person name="william w."/>
        </authorList>
    </citation>
    <scope>NUCLEOTIDE SEQUENCE [LARGE SCALE GENOMIC DNA]</scope>
    <source>
        <strain evidence="3 4">B6</strain>
    </source>
</reference>
<evidence type="ECO:0000256" key="1">
    <source>
        <dbReference type="SAM" id="SignalP"/>
    </source>
</evidence>
<proteinExistence type="predicted"/>
<feature type="chain" id="PRO_5032584600" evidence="1">
    <location>
        <begin position="28"/>
        <end position="334"/>
    </location>
</feature>
<protein>
    <submittedName>
        <fullName evidence="3">ABC-type nitrate/sulfonate/bicarbonate transport system, periplasmic component</fullName>
    </submittedName>
</protein>
<dbReference type="Pfam" id="PF09084">
    <property type="entry name" value="NMT1"/>
    <property type="match status" value="1"/>
</dbReference>
<name>A0A822VCE8_AGRTU</name>
<keyword evidence="1" id="KW-0732">Signal</keyword>